<sequence length="542" mass="60622">MMGETVIQQHPPTPPRAGTEHLQSELCQIAQYNAEQDHPYDGTHRHGSAYGSPVPVVQQVTPEHSFRSSHPSQLEGDHYVVHQDQGFGLGIQYEGYGQGPAYYPQEGDYHNGMVNNHAIYPRSPPTPASATDNDTASRRTRSGCAIALSNSPGTPEKPRPKATTKSKKAKAGKGDKPKMPKLTAPLSVLTKDMENVPVRDMQAWVNRPVEVRLKEVEKRNGYVTRPMNSFMLYRSAFAERTKHWCLQNNHQIVSSVSGESWPLEPPEVRELYNEYAKIERINHQSAHPTYKFTPSKATALARKRKGDFSDEELSDVDDGEWGQGNRRSRTRAFRRPERSLTYSPNSIGTDFYHRSFGPHGHAMDTSAWEMTNDGRPLPMPIQGDIYNSYHQTSVHPSMAMPPGGVEDLRMRRVDSPVASMQFSSGPLLGLPGGNTVDLMESLHSSSCSPLGEPRVDPMLLAFSGDHHQHHDVDPIMAQHSEFGNGHLSMIERELDQESVHSLLGGVSVHDNYHAESWHPDPTIAAMEKGSEFDNWMDDHHRN</sequence>
<keyword evidence="10" id="KW-1185">Reference proteome</keyword>
<dbReference type="InterPro" id="IPR036910">
    <property type="entry name" value="HMG_box_dom_sf"/>
</dbReference>
<accession>A0A1Y1ZZW7</accession>
<dbReference type="InterPro" id="IPR050917">
    <property type="entry name" value="SOX_TF"/>
</dbReference>
<feature type="domain" description="HMG box" evidence="8">
    <location>
        <begin position="223"/>
        <end position="291"/>
    </location>
</feature>
<evidence type="ECO:0000313" key="10">
    <source>
        <dbReference type="Proteomes" id="UP000193144"/>
    </source>
</evidence>
<dbReference type="Gene3D" id="1.10.30.10">
    <property type="entry name" value="High mobility group box domain"/>
    <property type="match status" value="1"/>
</dbReference>
<reference evidence="9 10" key="1">
    <citation type="submission" date="2016-07" db="EMBL/GenBank/DDBJ databases">
        <title>Pervasive Adenine N6-methylation of Active Genes in Fungi.</title>
        <authorList>
            <consortium name="DOE Joint Genome Institute"/>
            <person name="Mondo S.J."/>
            <person name="Dannebaum R.O."/>
            <person name="Kuo R.C."/>
            <person name="Labutti K."/>
            <person name="Haridas S."/>
            <person name="Kuo A."/>
            <person name="Salamov A."/>
            <person name="Ahrendt S.R."/>
            <person name="Lipzen A."/>
            <person name="Sullivan W."/>
            <person name="Andreopoulos W.B."/>
            <person name="Clum A."/>
            <person name="Lindquist E."/>
            <person name="Daum C."/>
            <person name="Ramamoorthy G.K."/>
            <person name="Gryganskyi A."/>
            <person name="Culley D."/>
            <person name="Magnuson J.K."/>
            <person name="James T.Y."/>
            <person name="O'Malley M.A."/>
            <person name="Stajich J.E."/>
            <person name="Spatafora J.W."/>
            <person name="Visel A."/>
            <person name="Grigoriev I.V."/>
        </authorList>
    </citation>
    <scope>NUCLEOTIDE SEQUENCE [LARGE SCALE GENOMIC DNA]</scope>
    <source>
        <strain evidence="9 10">CBS 115471</strain>
    </source>
</reference>
<evidence type="ECO:0000256" key="7">
    <source>
        <dbReference type="SAM" id="MobiDB-lite"/>
    </source>
</evidence>
<keyword evidence="2" id="KW-0805">Transcription regulation</keyword>
<dbReference type="EMBL" id="MCFA01000024">
    <property type="protein sequence ID" value="ORY15597.1"/>
    <property type="molecule type" value="Genomic_DNA"/>
</dbReference>
<dbReference type="PANTHER" id="PTHR45803">
    <property type="entry name" value="SOX100B"/>
    <property type="match status" value="1"/>
</dbReference>
<dbReference type="Pfam" id="PF00505">
    <property type="entry name" value="HMG_box"/>
    <property type="match status" value="1"/>
</dbReference>
<feature type="region of interest" description="Disordered" evidence="7">
    <location>
        <begin position="1"/>
        <end position="22"/>
    </location>
</feature>
<proteinExistence type="predicted"/>
<evidence type="ECO:0000256" key="2">
    <source>
        <dbReference type="ARBA" id="ARBA00023015"/>
    </source>
</evidence>
<feature type="region of interest" description="Disordered" evidence="7">
    <location>
        <begin position="114"/>
        <end position="183"/>
    </location>
</feature>
<dbReference type="GO" id="GO:0000978">
    <property type="term" value="F:RNA polymerase II cis-regulatory region sequence-specific DNA binding"/>
    <property type="evidence" value="ECO:0007669"/>
    <property type="project" value="TreeGrafter"/>
</dbReference>
<dbReference type="GO" id="GO:0005634">
    <property type="term" value="C:nucleus"/>
    <property type="evidence" value="ECO:0007669"/>
    <property type="project" value="UniProtKB-SubCell"/>
</dbReference>
<dbReference type="AlphaFoldDB" id="A0A1Y1ZZW7"/>
<comment type="subcellular location">
    <subcellularLocation>
        <location evidence="1">Nucleus</location>
    </subcellularLocation>
</comment>
<dbReference type="OrthoDB" id="2307332at2759"/>
<feature type="DNA-binding region" description="HMG box" evidence="6">
    <location>
        <begin position="223"/>
        <end position="291"/>
    </location>
</feature>
<feature type="compositionally biased region" description="Polar residues" evidence="7">
    <location>
        <begin position="1"/>
        <end position="10"/>
    </location>
</feature>
<dbReference type="STRING" id="1231657.A0A1Y1ZZW7"/>
<comment type="caution">
    <text evidence="9">The sequence shown here is derived from an EMBL/GenBank/DDBJ whole genome shotgun (WGS) entry which is preliminary data.</text>
</comment>
<dbReference type="SUPFAM" id="SSF47095">
    <property type="entry name" value="HMG-box"/>
    <property type="match status" value="1"/>
</dbReference>
<evidence type="ECO:0000259" key="8">
    <source>
        <dbReference type="PROSITE" id="PS50118"/>
    </source>
</evidence>
<evidence type="ECO:0000256" key="4">
    <source>
        <dbReference type="ARBA" id="ARBA00023163"/>
    </source>
</evidence>
<feature type="region of interest" description="Disordered" evidence="7">
    <location>
        <begin position="303"/>
        <end position="336"/>
    </location>
</feature>
<evidence type="ECO:0000256" key="1">
    <source>
        <dbReference type="ARBA" id="ARBA00004123"/>
    </source>
</evidence>
<keyword evidence="3 6" id="KW-0238">DNA-binding</keyword>
<feature type="compositionally biased region" description="Acidic residues" evidence="7">
    <location>
        <begin position="309"/>
        <end position="320"/>
    </location>
</feature>
<dbReference type="Proteomes" id="UP000193144">
    <property type="component" value="Unassembled WGS sequence"/>
</dbReference>
<organism evidence="9 10">
    <name type="scientific">Clohesyomyces aquaticus</name>
    <dbReference type="NCBI Taxonomy" id="1231657"/>
    <lineage>
        <taxon>Eukaryota</taxon>
        <taxon>Fungi</taxon>
        <taxon>Dikarya</taxon>
        <taxon>Ascomycota</taxon>
        <taxon>Pezizomycotina</taxon>
        <taxon>Dothideomycetes</taxon>
        <taxon>Pleosporomycetidae</taxon>
        <taxon>Pleosporales</taxon>
        <taxon>Lindgomycetaceae</taxon>
        <taxon>Clohesyomyces</taxon>
    </lineage>
</organism>
<dbReference type="PROSITE" id="PS50118">
    <property type="entry name" value="HMG_BOX_2"/>
    <property type="match status" value="1"/>
</dbReference>
<dbReference type="InterPro" id="IPR009071">
    <property type="entry name" value="HMG_box_dom"/>
</dbReference>
<dbReference type="PANTHER" id="PTHR45803:SF5">
    <property type="entry name" value="SOX100B"/>
    <property type="match status" value="1"/>
</dbReference>
<dbReference type="GO" id="GO:0000981">
    <property type="term" value="F:DNA-binding transcription factor activity, RNA polymerase II-specific"/>
    <property type="evidence" value="ECO:0007669"/>
    <property type="project" value="TreeGrafter"/>
</dbReference>
<feature type="compositionally biased region" description="Basic residues" evidence="7">
    <location>
        <begin position="160"/>
        <end position="171"/>
    </location>
</feature>
<protein>
    <recommendedName>
        <fullName evidence="8">HMG box domain-containing protein</fullName>
    </recommendedName>
</protein>
<name>A0A1Y1ZZW7_9PLEO</name>
<dbReference type="CDD" id="cd01389">
    <property type="entry name" value="HMG-box_ROX1-like"/>
    <property type="match status" value="1"/>
</dbReference>
<evidence type="ECO:0000256" key="3">
    <source>
        <dbReference type="ARBA" id="ARBA00023125"/>
    </source>
</evidence>
<keyword evidence="5 6" id="KW-0539">Nucleus</keyword>
<evidence type="ECO:0000256" key="6">
    <source>
        <dbReference type="PROSITE-ProRule" id="PRU00267"/>
    </source>
</evidence>
<keyword evidence="4" id="KW-0804">Transcription</keyword>
<evidence type="ECO:0000256" key="5">
    <source>
        <dbReference type="ARBA" id="ARBA00023242"/>
    </source>
</evidence>
<gene>
    <name evidence="9" type="ORF">BCR34DRAFT_584996</name>
</gene>
<evidence type="ECO:0000313" key="9">
    <source>
        <dbReference type="EMBL" id="ORY15597.1"/>
    </source>
</evidence>